<reference evidence="5" key="1">
    <citation type="submission" date="2019-01" db="EMBL/GenBank/DDBJ databases">
        <title>Genomic signatures and co-occurrence patterns of the ultra-small Saccharimodia (Patescibacteria phylum) suggest a symbiotic lifestyle.</title>
        <authorList>
            <person name="Lemos L."/>
            <person name="Medeiros J."/>
            <person name="Andreote F."/>
            <person name="Fernandes G."/>
            <person name="Varani A."/>
            <person name="Oliveira G."/>
            <person name="Pylro V."/>
        </authorList>
    </citation>
    <scope>NUCLEOTIDE SEQUENCE [LARGE SCALE GENOMIC DNA]</scope>
    <source>
        <strain evidence="5">AMD01</strain>
    </source>
</reference>
<evidence type="ECO:0000259" key="4">
    <source>
        <dbReference type="PROSITE" id="PS51161"/>
    </source>
</evidence>
<dbReference type="EMBL" id="SCKW01000006">
    <property type="protein sequence ID" value="RWZ79610.1"/>
    <property type="molecule type" value="Genomic_DNA"/>
</dbReference>
<keyword evidence="2 3" id="KW-0067">ATP-binding</keyword>
<dbReference type="Proteomes" id="UP000289269">
    <property type="component" value="Unassembled WGS sequence"/>
</dbReference>
<evidence type="ECO:0000256" key="1">
    <source>
        <dbReference type="ARBA" id="ARBA00022741"/>
    </source>
</evidence>
<evidence type="ECO:0000256" key="3">
    <source>
        <dbReference type="PROSITE-ProRule" id="PRU00492"/>
    </source>
</evidence>
<evidence type="ECO:0000313" key="6">
    <source>
        <dbReference type="Proteomes" id="UP000289269"/>
    </source>
</evidence>
<dbReference type="PROSITE" id="PS51161">
    <property type="entry name" value="ATP_CONE"/>
    <property type="match status" value="1"/>
</dbReference>
<protein>
    <recommendedName>
        <fullName evidence="4">ATP-cone domain-containing protein</fullName>
    </recommendedName>
</protein>
<keyword evidence="1 3" id="KW-0547">Nucleotide-binding</keyword>
<sequence>MVDTMLVKRGGGLEAYDPAKLRSSLAAACKSVRAPEGEAETSAALAVARVERWLMGRPEVTTADIRRKAAEALVVYNPEAAYIYQQHKNIS</sequence>
<name>A0A4Q0AJP7_9BACT</name>
<evidence type="ECO:0000313" key="5">
    <source>
        <dbReference type="EMBL" id="RWZ79610.1"/>
    </source>
</evidence>
<dbReference type="AlphaFoldDB" id="A0A4Q0AJP7"/>
<evidence type="ECO:0000256" key="2">
    <source>
        <dbReference type="ARBA" id="ARBA00022840"/>
    </source>
</evidence>
<keyword evidence="6" id="KW-1185">Reference proteome</keyword>
<feature type="domain" description="ATP-cone" evidence="4">
    <location>
        <begin position="4"/>
        <end position="91"/>
    </location>
</feature>
<proteinExistence type="predicted"/>
<dbReference type="GO" id="GO:0005524">
    <property type="term" value="F:ATP binding"/>
    <property type="evidence" value="ECO:0007669"/>
    <property type="project" value="UniProtKB-UniRule"/>
</dbReference>
<dbReference type="Pfam" id="PF03477">
    <property type="entry name" value="ATP-cone"/>
    <property type="match status" value="1"/>
</dbReference>
<dbReference type="InterPro" id="IPR005144">
    <property type="entry name" value="ATP-cone_dom"/>
</dbReference>
<accession>A0A4Q0AJP7</accession>
<gene>
    <name evidence="5" type="ORF">EOT04_01005</name>
</gene>
<comment type="caution">
    <text evidence="5">The sequence shown here is derived from an EMBL/GenBank/DDBJ whole genome shotgun (WGS) entry which is preliminary data.</text>
</comment>
<organism evidence="5 6">
    <name type="scientific">Candidatus Chaera renei</name>
    <dbReference type="NCBI Taxonomy" id="2506947"/>
    <lineage>
        <taxon>Bacteria</taxon>
        <taxon>Candidatus Saccharimonadota</taxon>
        <taxon>Candidatus Saccharimonadia</taxon>
        <taxon>Candidatus Saccharimonadales</taxon>
        <taxon>Candidatus Saccharimonadaceae</taxon>
        <taxon>Candidatus Chaera</taxon>
    </lineage>
</organism>